<organism evidence="1 2">
    <name type="scientific">Clunio marinus</name>
    <dbReference type="NCBI Taxonomy" id="568069"/>
    <lineage>
        <taxon>Eukaryota</taxon>
        <taxon>Metazoa</taxon>
        <taxon>Ecdysozoa</taxon>
        <taxon>Arthropoda</taxon>
        <taxon>Hexapoda</taxon>
        <taxon>Insecta</taxon>
        <taxon>Pterygota</taxon>
        <taxon>Neoptera</taxon>
        <taxon>Endopterygota</taxon>
        <taxon>Diptera</taxon>
        <taxon>Nematocera</taxon>
        <taxon>Chironomoidea</taxon>
        <taxon>Chironomidae</taxon>
        <taxon>Clunio</taxon>
    </lineage>
</organism>
<gene>
    <name evidence="1" type="ORF">CLUMA_CG011431</name>
</gene>
<evidence type="ECO:0000313" key="2">
    <source>
        <dbReference type="Proteomes" id="UP000183832"/>
    </source>
</evidence>
<proteinExistence type="predicted"/>
<sequence length="76" mass="8916">MERRRASVIGIINLNCFKKSLTNDKYFLRTLRHIFLCDRNLNAAKSKQKPADLPKWQFGAYKSMFNASTFSFLQIL</sequence>
<dbReference type="AlphaFoldDB" id="A0A1J1IG93"/>
<dbReference type="EMBL" id="CVRI01000047">
    <property type="protein sequence ID" value="CRK98062.1"/>
    <property type="molecule type" value="Genomic_DNA"/>
</dbReference>
<accession>A0A1J1IG93</accession>
<evidence type="ECO:0000313" key="1">
    <source>
        <dbReference type="EMBL" id="CRK98062.1"/>
    </source>
</evidence>
<reference evidence="1 2" key="1">
    <citation type="submission" date="2015-04" db="EMBL/GenBank/DDBJ databases">
        <authorList>
            <person name="Syromyatnikov M.Y."/>
            <person name="Popov V.N."/>
        </authorList>
    </citation>
    <scope>NUCLEOTIDE SEQUENCE [LARGE SCALE GENOMIC DNA]</scope>
</reference>
<keyword evidence="2" id="KW-1185">Reference proteome</keyword>
<protein>
    <submittedName>
        <fullName evidence="1">CLUMA_CG011431, isoform A</fullName>
    </submittedName>
</protein>
<name>A0A1J1IG93_9DIPT</name>
<dbReference type="Proteomes" id="UP000183832">
    <property type="component" value="Unassembled WGS sequence"/>
</dbReference>